<gene>
    <name evidence="1" type="ORF">PGT21_009938</name>
    <name evidence="2" type="ORF">PGTUg99_036493</name>
</gene>
<reference evidence="3 4" key="1">
    <citation type="submission" date="2019-05" db="EMBL/GenBank/DDBJ databases">
        <title>Emergence of the Ug99 lineage of the wheat stem rust pathogen through somatic hybridization.</title>
        <authorList>
            <person name="Li F."/>
            <person name="Upadhyaya N.M."/>
            <person name="Sperschneider J."/>
            <person name="Matny O."/>
            <person name="Nguyen-Phuc H."/>
            <person name="Mago R."/>
            <person name="Raley C."/>
            <person name="Miller M.E."/>
            <person name="Silverstein K.A.T."/>
            <person name="Henningsen E."/>
            <person name="Hirsch C.D."/>
            <person name="Visser B."/>
            <person name="Pretorius Z.A."/>
            <person name="Steffenson B.J."/>
            <person name="Schwessinger B."/>
            <person name="Dodds P.N."/>
            <person name="Figueroa M."/>
        </authorList>
    </citation>
    <scope>NUCLEOTIDE SEQUENCE [LARGE SCALE GENOMIC DNA]</scope>
    <source>
        <strain evidence="1">21-0</strain>
        <strain evidence="2 4">Ug99</strain>
    </source>
</reference>
<comment type="caution">
    <text evidence="1">The sequence shown here is derived from an EMBL/GenBank/DDBJ whole genome shotgun (WGS) entry which is preliminary data.</text>
</comment>
<evidence type="ECO:0000313" key="2">
    <source>
        <dbReference type="EMBL" id="KAA1124896.1"/>
    </source>
</evidence>
<sequence length="193" mass="20845">MATRACFNMDDQYEEGPFAKSFLQTDLIHVSLAGSSRGHGFPFLAARGPEGADSLMPEDKKRECFRLAGGISFTRSSRSHRSIVALQPRNSISCCDLSFAPSGFSEARSHPVLTDTHQTGVTRKRRLCASVKLISAGDQRPCELPIGNQGLGARVLQAGVQLRMGNLAGAPSTSKFVSLPFVMRIDCSLSSRL</sequence>
<evidence type="ECO:0000313" key="1">
    <source>
        <dbReference type="EMBL" id="KAA1107316.1"/>
    </source>
</evidence>
<evidence type="ECO:0000313" key="3">
    <source>
        <dbReference type="Proteomes" id="UP000324748"/>
    </source>
</evidence>
<dbReference type="AlphaFoldDB" id="A0A5B0Q2G1"/>
<protein>
    <submittedName>
        <fullName evidence="1">Uncharacterized protein</fullName>
    </submittedName>
</protein>
<keyword evidence="3" id="KW-1185">Reference proteome</keyword>
<organism evidence="1 3">
    <name type="scientific">Puccinia graminis f. sp. tritici</name>
    <dbReference type="NCBI Taxonomy" id="56615"/>
    <lineage>
        <taxon>Eukaryota</taxon>
        <taxon>Fungi</taxon>
        <taxon>Dikarya</taxon>
        <taxon>Basidiomycota</taxon>
        <taxon>Pucciniomycotina</taxon>
        <taxon>Pucciniomycetes</taxon>
        <taxon>Pucciniales</taxon>
        <taxon>Pucciniaceae</taxon>
        <taxon>Puccinia</taxon>
    </lineage>
</organism>
<accession>A0A5B0Q2G1</accession>
<name>A0A5B0Q2G1_PUCGR</name>
<evidence type="ECO:0000313" key="4">
    <source>
        <dbReference type="Proteomes" id="UP000325313"/>
    </source>
</evidence>
<dbReference type="EMBL" id="VDEP01000203">
    <property type="protein sequence ID" value="KAA1124896.1"/>
    <property type="molecule type" value="Genomic_DNA"/>
</dbReference>
<dbReference type="Proteomes" id="UP000324748">
    <property type="component" value="Unassembled WGS sequence"/>
</dbReference>
<dbReference type="Proteomes" id="UP000325313">
    <property type="component" value="Unassembled WGS sequence"/>
</dbReference>
<dbReference type="EMBL" id="VSWC01000029">
    <property type="protein sequence ID" value="KAA1107316.1"/>
    <property type="molecule type" value="Genomic_DNA"/>
</dbReference>
<proteinExistence type="predicted"/>